<sequence length="285" mass="32522">MAAEFTDLPPEITNLILEKIDHPDTLRCLLYASPESWRIYSKLSPQAKNKLLVGLVKNFNGTTVTPATINSAEMPFEYRIPASQAMLTDGSGLIHTHCDVFWYFDNIRKWMQLPRFYKVAERFHSDPLTLKKVTWYLHLCIFMPRYKSWMKKADETSGKNTMMRCGNPQHHQHHVEQGFALRWEINVRNLAKPLAPSSNNGRGRRSNIKKESAALKIKVERNAVGKSEKKPVKKSLPVRLKQEPGVAPRVGGRNGRQGSQIMMAPPPAPVQESRLPVRIKQETTD</sequence>
<evidence type="ECO:0000256" key="1">
    <source>
        <dbReference type="SAM" id="MobiDB-lite"/>
    </source>
</evidence>
<organism evidence="2 3">
    <name type="scientific">Podospora australis</name>
    <dbReference type="NCBI Taxonomy" id="1536484"/>
    <lineage>
        <taxon>Eukaryota</taxon>
        <taxon>Fungi</taxon>
        <taxon>Dikarya</taxon>
        <taxon>Ascomycota</taxon>
        <taxon>Pezizomycotina</taxon>
        <taxon>Sordariomycetes</taxon>
        <taxon>Sordariomycetidae</taxon>
        <taxon>Sordariales</taxon>
        <taxon>Podosporaceae</taxon>
        <taxon>Podospora</taxon>
    </lineage>
</organism>
<reference evidence="2" key="1">
    <citation type="journal article" date="2023" name="Mol. Phylogenet. Evol.">
        <title>Genome-scale phylogeny and comparative genomics of the fungal order Sordariales.</title>
        <authorList>
            <person name="Hensen N."/>
            <person name="Bonometti L."/>
            <person name="Westerberg I."/>
            <person name="Brannstrom I.O."/>
            <person name="Guillou S."/>
            <person name="Cros-Aarteil S."/>
            <person name="Calhoun S."/>
            <person name="Haridas S."/>
            <person name="Kuo A."/>
            <person name="Mondo S."/>
            <person name="Pangilinan J."/>
            <person name="Riley R."/>
            <person name="LaButti K."/>
            <person name="Andreopoulos B."/>
            <person name="Lipzen A."/>
            <person name="Chen C."/>
            <person name="Yan M."/>
            <person name="Daum C."/>
            <person name="Ng V."/>
            <person name="Clum A."/>
            <person name="Steindorff A."/>
            <person name="Ohm R.A."/>
            <person name="Martin F."/>
            <person name="Silar P."/>
            <person name="Natvig D.O."/>
            <person name="Lalanne C."/>
            <person name="Gautier V."/>
            <person name="Ament-Velasquez S.L."/>
            <person name="Kruys A."/>
            <person name="Hutchinson M.I."/>
            <person name="Powell A.J."/>
            <person name="Barry K."/>
            <person name="Miller A.N."/>
            <person name="Grigoriev I.V."/>
            <person name="Debuchy R."/>
            <person name="Gladieux P."/>
            <person name="Hiltunen Thoren M."/>
            <person name="Johannesson H."/>
        </authorList>
    </citation>
    <scope>NUCLEOTIDE SEQUENCE</scope>
    <source>
        <strain evidence="2">PSN309</strain>
    </source>
</reference>
<reference evidence="2" key="2">
    <citation type="submission" date="2023-05" db="EMBL/GenBank/DDBJ databases">
        <authorList>
            <consortium name="Lawrence Berkeley National Laboratory"/>
            <person name="Steindorff A."/>
            <person name="Hensen N."/>
            <person name="Bonometti L."/>
            <person name="Westerberg I."/>
            <person name="Brannstrom I.O."/>
            <person name="Guillou S."/>
            <person name="Cros-Aarteil S."/>
            <person name="Calhoun S."/>
            <person name="Haridas S."/>
            <person name="Kuo A."/>
            <person name="Mondo S."/>
            <person name="Pangilinan J."/>
            <person name="Riley R."/>
            <person name="Labutti K."/>
            <person name="Andreopoulos B."/>
            <person name="Lipzen A."/>
            <person name="Chen C."/>
            <person name="Yanf M."/>
            <person name="Daum C."/>
            <person name="Ng V."/>
            <person name="Clum A."/>
            <person name="Ohm R."/>
            <person name="Martin F."/>
            <person name="Silar P."/>
            <person name="Natvig D."/>
            <person name="Lalanne C."/>
            <person name="Gautier V."/>
            <person name="Ament-Velasquez S.L."/>
            <person name="Kruys A."/>
            <person name="Hutchinson M.I."/>
            <person name="Powell A.J."/>
            <person name="Barry K."/>
            <person name="Miller A.N."/>
            <person name="Grigoriev I.V."/>
            <person name="Debuchy R."/>
            <person name="Gladieux P."/>
            <person name="Thoren M.H."/>
            <person name="Johannesson H."/>
        </authorList>
    </citation>
    <scope>NUCLEOTIDE SEQUENCE</scope>
    <source>
        <strain evidence="2">PSN309</strain>
    </source>
</reference>
<evidence type="ECO:0000313" key="3">
    <source>
        <dbReference type="Proteomes" id="UP001302126"/>
    </source>
</evidence>
<protein>
    <recommendedName>
        <fullName evidence="4">F-box domain-containing protein</fullName>
    </recommendedName>
</protein>
<keyword evidence="3" id="KW-1185">Reference proteome</keyword>
<gene>
    <name evidence="2" type="ORF">QBC35DRAFT_476157</name>
</gene>
<feature type="compositionally biased region" description="Basic and acidic residues" evidence="1">
    <location>
        <begin position="208"/>
        <end position="230"/>
    </location>
</feature>
<dbReference type="Proteomes" id="UP001302126">
    <property type="component" value="Unassembled WGS sequence"/>
</dbReference>
<feature type="region of interest" description="Disordered" evidence="1">
    <location>
        <begin position="194"/>
        <end position="285"/>
    </location>
</feature>
<proteinExistence type="predicted"/>
<evidence type="ECO:0008006" key="4">
    <source>
        <dbReference type="Google" id="ProtNLM"/>
    </source>
</evidence>
<name>A0AAN6WQN1_9PEZI</name>
<comment type="caution">
    <text evidence="2">The sequence shown here is derived from an EMBL/GenBank/DDBJ whole genome shotgun (WGS) entry which is preliminary data.</text>
</comment>
<evidence type="ECO:0000313" key="2">
    <source>
        <dbReference type="EMBL" id="KAK4185675.1"/>
    </source>
</evidence>
<dbReference type="EMBL" id="MU864443">
    <property type="protein sequence ID" value="KAK4185675.1"/>
    <property type="molecule type" value="Genomic_DNA"/>
</dbReference>
<accession>A0AAN6WQN1</accession>
<dbReference type="AlphaFoldDB" id="A0AAN6WQN1"/>